<accession>A0ABT9NGN6</accession>
<sequence>MRQRFINPNIVSIETMNSTITALAEKTEASGGVGS</sequence>
<organism evidence="1 2">
    <name type="scientific">Trueperella bonasi</name>
    <dbReference type="NCBI Taxonomy" id="312286"/>
    <lineage>
        <taxon>Bacteria</taxon>
        <taxon>Bacillati</taxon>
        <taxon>Actinomycetota</taxon>
        <taxon>Actinomycetes</taxon>
        <taxon>Actinomycetales</taxon>
        <taxon>Actinomycetaceae</taxon>
        <taxon>Trueperella</taxon>
    </lineage>
</organism>
<comment type="caution">
    <text evidence="1">The sequence shown here is derived from an EMBL/GenBank/DDBJ whole genome shotgun (WGS) entry which is preliminary data.</text>
</comment>
<dbReference type="EMBL" id="JAUSQX010000001">
    <property type="protein sequence ID" value="MDP9806569.1"/>
    <property type="molecule type" value="Genomic_DNA"/>
</dbReference>
<dbReference type="Proteomes" id="UP001243212">
    <property type="component" value="Unassembled WGS sequence"/>
</dbReference>
<evidence type="ECO:0000313" key="2">
    <source>
        <dbReference type="Proteomes" id="UP001243212"/>
    </source>
</evidence>
<proteinExistence type="predicted"/>
<keyword evidence="2" id="KW-1185">Reference proteome</keyword>
<evidence type="ECO:0000313" key="1">
    <source>
        <dbReference type="EMBL" id="MDP9806569.1"/>
    </source>
</evidence>
<name>A0ABT9NGN6_9ACTO</name>
<gene>
    <name evidence="1" type="ORF">J2S70_001151</name>
</gene>
<reference evidence="1 2" key="1">
    <citation type="submission" date="2023-07" db="EMBL/GenBank/DDBJ databases">
        <title>Sequencing the genomes of 1000 actinobacteria strains.</title>
        <authorList>
            <person name="Klenk H.-P."/>
        </authorList>
    </citation>
    <scope>NUCLEOTIDE SEQUENCE [LARGE SCALE GENOMIC DNA]</scope>
    <source>
        <strain evidence="1 2">DSM 17163</strain>
    </source>
</reference>
<protein>
    <submittedName>
        <fullName evidence="1">Uncharacterized protein</fullName>
    </submittedName>
</protein>